<dbReference type="SUPFAM" id="SSF89095">
    <property type="entry name" value="GatB/YqeY motif"/>
    <property type="match status" value="1"/>
</dbReference>
<dbReference type="EMBL" id="FMUN01000005">
    <property type="protein sequence ID" value="SCY41693.1"/>
    <property type="molecule type" value="Genomic_DNA"/>
</dbReference>
<dbReference type="InterPro" id="IPR042184">
    <property type="entry name" value="YqeY/Aim41_N"/>
</dbReference>
<dbReference type="OrthoDB" id="9788127at2"/>
<dbReference type="GO" id="GO:0016884">
    <property type="term" value="F:carbon-nitrogen ligase activity, with glutamine as amido-N-donor"/>
    <property type="evidence" value="ECO:0007669"/>
    <property type="project" value="InterPro"/>
</dbReference>
<organism evidence="1 2">
    <name type="scientific">Thiohalorhabdus denitrificans</name>
    <dbReference type="NCBI Taxonomy" id="381306"/>
    <lineage>
        <taxon>Bacteria</taxon>
        <taxon>Pseudomonadati</taxon>
        <taxon>Pseudomonadota</taxon>
        <taxon>Gammaproteobacteria</taxon>
        <taxon>Thiohalorhabdales</taxon>
        <taxon>Thiohalorhabdaceae</taxon>
        <taxon>Thiohalorhabdus</taxon>
    </lineage>
</organism>
<keyword evidence="2" id="KW-1185">Reference proteome</keyword>
<dbReference type="Gene3D" id="1.10.1510.10">
    <property type="entry name" value="Uncharacterised protein YqeY/AIM41 PF09424, N-terminal domain"/>
    <property type="match status" value="1"/>
</dbReference>
<dbReference type="PANTHER" id="PTHR28055">
    <property type="entry name" value="ALTERED INHERITANCE OF MITOCHONDRIA PROTEIN 41, MITOCHONDRIAL"/>
    <property type="match status" value="1"/>
</dbReference>
<name>A0A1G5FR36_9GAMM</name>
<accession>A0A1G5FR36</accession>
<evidence type="ECO:0000313" key="2">
    <source>
        <dbReference type="Proteomes" id="UP000183104"/>
    </source>
</evidence>
<dbReference type="InterPro" id="IPR023168">
    <property type="entry name" value="GatB_Yqey_C_2"/>
</dbReference>
<dbReference type="InterPro" id="IPR019004">
    <property type="entry name" value="YqeY/Aim41"/>
</dbReference>
<dbReference type="Pfam" id="PF09424">
    <property type="entry name" value="YqeY"/>
    <property type="match status" value="1"/>
</dbReference>
<sequence>MSLKDRITEDTKAAMRAKDKARLGTLRMLSSAIKDAEIKQGGELPEPEQLALINKLIKQRRDSAAQYRDAGREEQAAAEDAEAELLAEYLPPALSPEEIDAAIDEAVAESGASGPQETGKVMGLLKGKLQGRADLGEVSQRVKERLGS</sequence>
<evidence type="ECO:0000313" key="1">
    <source>
        <dbReference type="EMBL" id="SCY41693.1"/>
    </source>
</evidence>
<dbReference type="PANTHER" id="PTHR28055:SF1">
    <property type="entry name" value="ALTERED INHERITANCE OF MITOCHONDRIA PROTEIN 41, MITOCHONDRIAL"/>
    <property type="match status" value="1"/>
</dbReference>
<dbReference type="AlphaFoldDB" id="A0A1G5FR36"/>
<reference evidence="2" key="1">
    <citation type="submission" date="2016-10" db="EMBL/GenBank/DDBJ databases">
        <authorList>
            <person name="Varghese N."/>
        </authorList>
    </citation>
    <scope>NUCLEOTIDE SEQUENCE [LARGE SCALE GENOMIC DNA]</scope>
    <source>
        <strain evidence="2">HL 19</strain>
    </source>
</reference>
<dbReference type="Gene3D" id="1.10.10.410">
    <property type="match status" value="1"/>
</dbReference>
<dbReference type="InterPro" id="IPR003789">
    <property type="entry name" value="Asn/Gln_tRNA_amidoTrase-B-like"/>
</dbReference>
<dbReference type="STRING" id="381306.AN478_03510"/>
<gene>
    <name evidence="1" type="ORF">SAMN05661077_2076</name>
</gene>
<dbReference type="Proteomes" id="UP000183104">
    <property type="component" value="Unassembled WGS sequence"/>
</dbReference>
<proteinExistence type="predicted"/>
<dbReference type="RefSeq" id="WP_074471386.1">
    <property type="nucleotide sequence ID" value="NZ_FMUN01000005.1"/>
</dbReference>
<evidence type="ECO:0008006" key="3">
    <source>
        <dbReference type="Google" id="ProtNLM"/>
    </source>
</evidence>
<protein>
    <recommendedName>
        <fullName evidence="3">GatB/YqeY domain-containing protein</fullName>
    </recommendedName>
</protein>